<evidence type="ECO:0000313" key="3">
    <source>
        <dbReference type="EMBL" id="GGI45089.1"/>
    </source>
</evidence>
<dbReference type="EMBL" id="BMHE01000003">
    <property type="protein sequence ID" value="GGI45089.1"/>
    <property type="molecule type" value="Genomic_DNA"/>
</dbReference>
<evidence type="ECO:0000313" key="4">
    <source>
        <dbReference type="Proteomes" id="UP000615455"/>
    </source>
</evidence>
<sequence length="417" mass="47233">MIIRKQAQSSSVGSRILLTGGRAPATLDLARQLAANGHEIFVAESCKEHLCQHSRAVKRSYLVQEPVSDPQAYLDDVRNIIQTEQIEWLIPMCEELFYISGGLAYLGAYCQVFVEPLGKLRRLHSKWEFILRVQELGLAVPGTHLLSSKQEGLAFMEAAVNNAKASSKWVFKPVFSRFSSKVHVAEVTANGWTTTFHLGDEDLSAATPWVAQQFVEGAGFCSYSVVHQGQITAHAVYPVGFTVGRGACIAFEPAQHRQIDAWVERFVREEDFTGQIAFDFIVTDEGEIYPLECNPRATSGIHLFTPEDRLDRAFLVEADQLLPTRIVPHPSRRAIITMAMLSFGAANCLKGRSWQKIRAWMRFLISGEDVVFRARDFRPFWQQFRLIHWNWRLGVRHRISVMEASTMDIEWNGGEMF</sequence>
<accession>A0ABQ2BQB1</accession>
<keyword evidence="4" id="KW-1185">Reference proteome</keyword>
<organism evidence="3 4">
    <name type="scientific">Paenibacillus marchantiophytorum</name>
    <dbReference type="NCBI Taxonomy" id="1619310"/>
    <lineage>
        <taxon>Bacteria</taxon>
        <taxon>Bacillati</taxon>
        <taxon>Bacillota</taxon>
        <taxon>Bacilli</taxon>
        <taxon>Bacillales</taxon>
        <taxon>Paenibacillaceae</taxon>
        <taxon>Paenibacillus</taxon>
    </lineage>
</organism>
<dbReference type="Pfam" id="PF02655">
    <property type="entry name" value="ATP-grasp_3"/>
    <property type="match status" value="1"/>
</dbReference>
<dbReference type="Gene3D" id="3.40.50.20">
    <property type="match status" value="1"/>
</dbReference>
<keyword evidence="1" id="KW-0067">ATP-binding</keyword>
<feature type="domain" description="ATP-grasp" evidence="2">
    <location>
        <begin position="130"/>
        <end position="327"/>
    </location>
</feature>
<evidence type="ECO:0000256" key="1">
    <source>
        <dbReference type="PROSITE-ProRule" id="PRU00409"/>
    </source>
</evidence>
<gene>
    <name evidence="3" type="ORF">GCM10008018_10350</name>
</gene>
<dbReference type="Proteomes" id="UP000615455">
    <property type="component" value="Unassembled WGS sequence"/>
</dbReference>
<proteinExistence type="predicted"/>
<comment type="caution">
    <text evidence="3">The sequence shown here is derived from an EMBL/GenBank/DDBJ whole genome shotgun (WGS) entry which is preliminary data.</text>
</comment>
<dbReference type="PROSITE" id="PS50975">
    <property type="entry name" value="ATP_GRASP"/>
    <property type="match status" value="1"/>
</dbReference>
<dbReference type="InterPro" id="IPR011761">
    <property type="entry name" value="ATP-grasp"/>
</dbReference>
<reference evidence="4" key="1">
    <citation type="journal article" date="2019" name="Int. J. Syst. Evol. Microbiol.">
        <title>The Global Catalogue of Microorganisms (GCM) 10K type strain sequencing project: providing services to taxonomists for standard genome sequencing and annotation.</title>
        <authorList>
            <consortium name="The Broad Institute Genomics Platform"/>
            <consortium name="The Broad Institute Genome Sequencing Center for Infectious Disease"/>
            <person name="Wu L."/>
            <person name="Ma J."/>
        </authorList>
    </citation>
    <scope>NUCLEOTIDE SEQUENCE [LARGE SCALE GENOMIC DNA]</scope>
    <source>
        <strain evidence="4">CGMCC 1.15043</strain>
    </source>
</reference>
<protein>
    <recommendedName>
        <fullName evidence="2">ATP-grasp domain-containing protein</fullName>
    </recommendedName>
</protein>
<dbReference type="SUPFAM" id="SSF56059">
    <property type="entry name" value="Glutathione synthetase ATP-binding domain-like"/>
    <property type="match status" value="1"/>
</dbReference>
<evidence type="ECO:0000259" key="2">
    <source>
        <dbReference type="PROSITE" id="PS50975"/>
    </source>
</evidence>
<dbReference type="RefSeq" id="WP_189008502.1">
    <property type="nucleotide sequence ID" value="NZ_BMHE01000003.1"/>
</dbReference>
<dbReference type="Gene3D" id="3.30.470.20">
    <property type="entry name" value="ATP-grasp fold, B domain"/>
    <property type="match status" value="1"/>
</dbReference>
<keyword evidence="1" id="KW-0547">Nucleotide-binding</keyword>
<name>A0ABQ2BQB1_9BACL</name>
<dbReference type="InterPro" id="IPR003806">
    <property type="entry name" value="ATP-grasp_PylC-type"/>
</dbReference>